<dbReference type="GO" id="GO:0016702">
    <property type="term" value="F:oxidoreductase activity, acting on single donors with incorporation of molecular oxygen, incorporation of two atoms of oxygen"/>
    <property type="evidence" value="ECO:0007669"/>
    <property type="project" value="UniProtKB-ARBA"/>
</dbReference>
<dbReference type="Proteomes" id="UP000586918">
    <property type="component" value="Unassembled WGS sequence"/>
</dbReference>
<feature type="domain" description="Extradiol ring-cleavage dioxygenase class III enzyme subunit B" evidence="1">
    <location>
        <begin position="8"/>
        <end position="319"/>
    </location>
</feature>
<comment type="caution">
    <text evidence="2">The sequence shown here is derived from an EMBL/GenBank/DDBJ whole genome shotgun (WGS) entry which is preliminary data.</text>
</comment>
<keyword evidence="3" id="KW-1185">Reference proteome</keyword>
<dbReference type="Gene3D" id="3.40.830.10">
    <property type="entry name" value="LigB-like"/>
    <property type="match status" value="1"/>
</dbReference>
<keyword evidence="2" id="KW-0560">Oxidoreductase</keyword>
<dbReference type="Pfam" id="PF02900">
    <property type="entry name" value="LigB"/>
    <property type="match status" value="1"/>
</dbReference>
<protein>
    <submittedName>
        <fullName evidence="2">Extradiol dioxygenase</fullName>
    </submittedName>
</protein>
<keyword evidence="2" id="KW-0223">Dioxygenase</keyword>
<evidence type="ECO:0000313" key="3">
    <source>
        <dbReference type="Proteomes" id="UP000586918"/>
    </source>
</evidence>
<dbReference type="RefSeq" id="WP_169411403.1">
    <property type="nucleotide sequence ID" value="NZ_JAAXKZ010000017.1"/>
</dbReference>
<proteinExistence type="predicted"/>
<evidence type="ECO:0000259" key="1">
    <source>
        <dbReference type="Pfam" id="PF02900"/>
    </source>
</evidence>
<evidence type="ECO:0000313" key="2">
    <source>
        <dbReference type="EMBL" id="NMH91393.1"/>
    </source>
</evidence>
<organism evidence="2 3">
    <name type="scientific">Pseudonocardia bannensis</name>
    <dbReference type="NCBI Taxonomy" id="630973"/>
    <lineage>
        <taxon>Bacteria</taxon>
        <taxon>Bacillati</taxon>
        <taxon>Actinomycetota</taxon>
        <taxon>Actinomycetes</taxon>
        <taxon>Pseudonocardiales</taxon>
        <taxon>Pseudonocardiaceae</taxon>
        <taxon>Pseudonocardia</taxon>
    </lineage>
</organism>
<dbReference type="EMBL" id="JAAXKZ010000017">
    <property type="protein sequence ID" value="NMH91393.1"/>
    <property type="molecule type" value="Genomic_DNA"/>
</dbReference>
<dbReference type="GO" id="GO:0008198">
    <property type="term" value="F:ferrous iron binding"/>
    <property type="evidence" value="ECO:0007669"/>
    <property type="project" value="InterPro"/>
</dbReference>
<dbReference type="AlphaFoldDB" id="A0A848DFS6"/>
<name>A0A848DFS6_9PSEU</name>
<accession>A0A848DFS6</accession>
<dbReference type="InterPro" id="IPR004183">
    <property type="entry name" value="Xdiol_dOase_suB"/>
</dbReference>
<sequence>MNTIVGGISMSHAPGIVGWPETVAEERRKPMFAAIDRINAYLDELRPDVVVAFLDDHFENIFRPMAPTFAIAVADSHQGPADHFVEVMRMERPVEVPGAPALAKELLERTVAAGFDITRMGRIAYGNNLMAPWQLIRPQNDIPVIPVFVNVYHPPLPTMDRAYRLGRAVRSALLEAPGENRILILSTGGLSHWPPIWLEHFQDWPPELQPFMERMKRYQTEGLQVLKEDPDLMVDLGKYEQMMAEIIDRPLVAPDWDRHFLDLVAAGDTAAVRALTYAEIESAAGFGAHEVLNWAAGMGALDGAEATVLSYEAVPEWVCGMGFAIYEL</sequence>
<reference evidence="2 3" key="1">
    <citation type="submission" date="2020-04" db="EMBL/GenBank/DDBJ databases">
        <authorList>
            <person name="Klaysubun C."/>
            <person name="Duangmal K."/>
            <person name="Lipun K."/>
        </authorList>
    </citation>
    <scope>NUCLEOTIDE SEQUENCE [LARGE SCALE GENOMIC DNA]</scope>
    <source>
        <strain evidence="2 3">DSM 45300</strain>
    </source>
</reference>
<gene>
    <name evidence="2" type="ORF">HF519_07280</name>
</gene>
<dbReference type="SUPFAM" id="SSF53213">
    <property type="entry name" value="LigB-like"/>
    <property type="match status" value="1"/>
</dbReference>